<keyword evidence="7" id="KW-1185">Reference proteome</keyword>
<dbReference type="SMART" id="SM00184">
    <property type="entry name" value="RING"/>
    <property type="match status" value="1"/>
</dbReference>
<gene>
    <name evidence="8 9" type="primary">LOC108568142</name>
</gene>
<dbReference type="PROSITE" id="PS50089">
    <property type="entry name" value="ZF_RING_2"/>
    <property type="match status" value="1"/>
</dbReference>
<keyword evidence="2 4" id="KW-0863">Zinc-finger</keyword>
<keyword evidence="2 4" id="KW-0479">Metal-binding</keyword>
<evidence type="ECO:0000313" key="9">
    <source>
        <dbReference type="RefSeq" id="XP_017784567.1"/>
    </source>
</evidence>
<evidence type="ECO:0000313" key="8">
    <source>
        <dbReference type="RefSeq" id="XP_017784566.1"/>
    </source>
</evidence>
<name>A0ABM1NCL7_NICVS</name>
<dbReference type="Gene3D" id="1.10.1170.10">
    <property type="entry name" value="Inhibitor Of Apoptosis Protein (2mihbC-IAP-1), Chain A"/>
    <property type="match status" value="2"/>
</dbReference>
<feature type="domain" description="RING-type" evidence="6">
    <location>
        <begin position="302"/>
        <end position="337"/>
    </location>
</feature>
<dbReference type="PANTHER" id="PTHR10044">
    <property type="entry name" value="INHIBITOR OF APOPTOSIS"/>
    <property type="match status" value="1"/>
</dbReference>
<organism evidence="7 9">
    <name type="scientific">Nicrophorus vespilloides</name>
    <name type="common">Boreal carrion beetle</name>
    <dbReference type="NCBI Taxonomy" id="110193"/>
    <lineage>
        <taxon>Eukaryota</taxon>
        <taxon>Metazoa</taxon>
        <taxon>Ecdysozoa</taxon>
        <taxon>Arthropoda</taxon>
        <taxon>Hexapoda</taxon>
        <taxon>Insecta</taxon>
        <taxon>Pterygota</taxon>
        <taxon>Neoptera</taxon>
        <taxon>Endopterygota</taxon>
        <taxon>Coleoptera</taxon>
        <taxon>Polyphaga</taxon>
        <taxon>Staphyliniformia</taxon>
        <taxon>Silphidae</taxon>
        <taxon>Nicrophorinae</taxon>
        <taxon>Nicrophorus</taxon>
    </lineage>
</organism>
<evidence type="ECO:0000256" key="4">
    <source>
        <dbReference type="PROSITE-ProRule" id="PRU00175"/>
    </source>
</evidence>
<evidence type="ECO:0000256" key="1">
    <source>
        <dbReference type="ARBA" id="ARBA00006672"/>
    </source>
</evidence>
<dbReference type="RefSeq" id="XP_017784566.1">
    <property type="nucleotide sequence ID" value="XM_017929077.1"/>
</dbReference>
<dbReference type="InterPro" id="IPR050784">
    <property type="entry name" value="IAP"/>
</dbReference>
<evidence type="ECO:0000256" key="5">
    <source>
        <dbReference type="SAM" id="MobiDB-lite"/>
    </source>
</evidence>
<protein>
    <submittedName>
        <fullName evidence="8 9">Inhibitor of apoptosis</fullName>
    </submittedName>
</protein>
<dbReference type="GeneID" id="108568142"/>
<accession>A0ABM1NCL7</accession>
<evidence type="ECO:0000256" key="3">
    <source>
        <dbReference type="ARBA" id="ARBA00022833"/>
    </source>
</evidence>
<proteinExistence type="inferred from homology"/>
<dbReference type="PROSITE" id="PS01282">
    <property type="entry name" value="BIR_REPEAT_1"/>
    <property type="match status" value="2"/>
</dbReference>
<dbReference type="CDD" id="cd00022">
    <property type="entry name" value="BIR"/>
    <property type="match status" value="2"/>
</dbReference>
<comment type="similarity">
    <text evidence="1">Belongs to the IAP family.</text>
</comment>
<keyword evidence="3" id="KW-0862">Zinc</keyword>
<dbReference type="PANTHER" id="PTHR10044:SF174">
    <property type="entry name" value="DEATH-ASSOCIATED INHIBITOR OF APOPTOSIS 1"/>
    <property type="match status" value="1"/>
</dbReference>
<evidence type="ECO:0000259" key="6">
    <source>
        <dbReference type="PROSITE" id="PS50089"/>
    </source>
</evidence>
<dbReference type="PROSITE" id="PS50143">
    <property type="entry name" value="BIR_REPEAT_2"/>
    <property type="match status" value="2"/>
</dbReference>
<evidence type="ECO:0000313" key="7">
    <source>
        <dbReference type="Proteomes" id="UP000695000"/>
    </source>
</evidence>
<feature type="compositionally biased region" description="Low complexity" evidence="5">
    <location>
        <begin position="264"/>
        <end position="274"/>
    </location>
</feature>
<dbReference type="SUPFAM" id="SSF57924">
    <property type="entry name" value="Inhibitor of apoptosis (IAP) repeat"/>
    <property type="match status" value="2"/>
</dbReference>
<dbReference type="Pfam" id="PF00653">
    <property type="entry name" value="BIR"/>
    <property type="match status" value="2"/>
</dbReference>
<reference evidence="8 9" key="1">
    <citation type="submission" date="2025-05" db="UniProtKB">
        <authorList>
            <consortium name="RefSeq"/>
        </authorList>
    </citation>
    <scope>IDENTIFICATION</scope>
    <source>
        <tissue evidence="8 9">Whole Larva</tissue>
    </source>
</reference>
<dbReference type="InterPro" id="IPR001841">
    <property type="entry name" value="Znf_RING"/>
</dbReference>
<dbReference type="RefSeq" id="XP_017784567.1">
    <property type="nucleotide sequence ID" value="XM_017929078.1"/>
</dbReference>
<dbReference type="SMART" id="SM00238">
    <property type="entry name" value="BIR"/>
    <property type="match status" value="2"/>
</dbReference>
<evidence type="ECO:0000256" key="2">
    <source>
        <dbReference type="ARBA" id="ARBA00022771"/>
    </source>
</evidence>
<dbReference type="Gene3D" id="3.30.40.10">
    <property type="entry name" value="Zinc/RING finger domain, C3HC4 (zinc finger)"/>
    <property type="match status" value="1"/>
</dbReference>
<dbReference type="Proteomes" id="UP000695000">
    <property type="component" value="Unplaced"/>
</dbReference>
<sequence>MTNVLRLPLDYAIPANIVNHNRVVADNGRPMRSEENRLQSFKNWPLSFIQPRELAANGFYYTQIQDVVRCAFCNLEISKWERGDIPKNDHMKYSPICPLLNNQECGNIKMDHSEGLECDSSAANIQPGEDTCGKFGIKLCPNAYPESRRSLSKLGININQSPKFPNYVTYEQRFKTYLHWPISMKQKPAEMAEAGFFYTGESDRTICFFCGNGLNFWEPNDDPWDQHAKWNPNCSYLRLHKSPEFIANASNDSNASGEQAEAADVSVPTTSSDSTTAEALKDKCNVAELKPTKEIADETKLCKVCLAQEIGVAFLPCGHLVCCVSCAPGQSKCPICRQTLKATLKTFFT</sequence>
<dbReference type="Pfam" id="PF13920">
    <property type="entry name" value="zf-C3HC4_3"/>
    <property type="match status" value="1"/>
</dbReference>
<dbReference type="InterPro" id="IPR001370">
    <property type="entry name" value="BIR_rpt"/>
</dbReference>
<feature type="region of interest" description="Disordered" evidence="5">
    <location>
        <begin position="250"/>
        <end position="274"/>
    </location>
</feature>
<dbReference type="InterPro" id="IPR013083">
    <property type="entry name" value="Znf_RING/FYVE/PHD"/>
</dbReference>